<dbReference type="PROSITE" id="PS51153">
    <property type="entry name" value="RPW8"/>
    <property type="match status" value="1"/>
</dbReference>
<sequence length="140" mass="15551">MAVTDLFASEIAAELLKTLIAISLKSCLHKSSAKQLISSIEQLQPIILEIKYSGLELPAFRQSQLDRLSETLRDGLELSHKVLASPRWNVFKSLQLARKMKKLDRTVRVEVLVGPGSRAGRRAPLAVRDRRAVRPARGVG</sequence>
<dbReference type="InterPro" id="IPR008808">
    <property type="entry name" value="Powdery_mildew-R_dom"/>
</dbReference>
<evidence type="ECO:0000259" key="1">
    <source>
        <dbReference type="PROSITE" id="PS51153"/>
    </source>
</evidence>
<accession>A0A5N6RPK1</accession>
<dbReference type="Pfam" id="PF05659">
    <property type="entry name" value="RPW8"/>
    <property type="match status" value="1"/>
</dbReference>
<keyword evidence="3" id="KW-1185">Reference proteome</keyword>
<organism evidence="2 3">
    <name type="scientific">Carpinus fangiana</name>
    <dbReference type="NCBI Taxonomy" id="176857"/>
    <lineage>
        <taxon>Eukaryota</taxon>
        <taxon>Viridiplantae</taxon>
        <taxon>Streptophyta</taxon>
        <taxon>Embryophyta</taxon>
        <taxon>Tracheophyta</taxon>
        <taxon>Spermatophyta</taxon>
        <taxon>Magnoliopsida</taxon>
        <taxon>eudicotyledons</taxon>
        <taxon>Gunneridae</taxon>
        <taxon>Pentapetalae</taxon>
        <taxon>rosids</taxon>
        <taxon>fabids</taxon>
        <taxon>Fagales</taxon>
        <taxon>Betulaceae</taxon>
        <taxon>Carpinus</taxon>
    </lineage>
</organism>
<evidence type="ECO:0000313" key="2">
    <source>
        <dbReference type="EMBL" id="KAE8100705.1"/>
    </source>
</evidence>
<dbReference type="AlphaFoldDB" id="A0A5N6RPK1"/>
<dbReference type="Proteomes" id="UP000327013">
    <property type="component" value="Chromosome 7"/>
</dbReference>
<name>A0A5N6RPK1_9ROSI</name>
<gene>
    <name evidence="2" type="ORF">FH972_018573</name>
</gene>
<evidence type="ECO:0000313" key="3">
    <source>
        <dbReference type="Proteomes" id="UP000327013"/>
    </source>
</evidence>
<proteinExistence type="predicted"/>
<reference evidence="2 3" key="1">
    <citation type="submission" date="2019-06" db="EMBL/GenBank/DDBJ databases">
        <title>A chromosomal-level reference genome of Carpinus fangiana (Coryloideae, Betulaceae).</title>
        <authorList>
            <person name="Yang X."/>
            <person name="Wang Z."/>
            <person name="Zhang L."/>
            <person name="Hao G."/>
            <person name="Liu J."/>
            <person name="Yang Y."/>
        </authorList>
    </citation>
    <scope>NUCLEOTIDE SEQUENCE [LARGE SCALE GENOMIC DNA]</scope>
    <source>
        <strain evidence="2">Cfa_2016G</strain>
        <tissue evidence="2">Leaf</tissue>
    </source>
</reference>
<protein>
    <recommendedName>
        <fullName evidence="1">RPW8 domain-containing protein</fullName>
    </recommendedName>
</protein>
<dbReference type="OrthoDB" id="1704169at2759"/>
<dbReference type="EMBL" id="CM017327">
    <property type="protein sequence ID" value="KAE8100705.1"/>
    <property type="molecule type" value="Genomic_DNA"/>
</dbReference>
<feature type="domain" description="RPW8" evidence="1">
    <location>
        <begin position="1"/>
        <end position="140"/>
    </location>
</feature>